<comment type="caution">
    <text evidence="2">The sequence shown here is derived from an EMBL/GenBank/DDBJ whole genome shotgun (WGS) entry which is preliminary data.</text>
</comment>
<protein>
    <submittedName>
        <fullName evidence="2">Uncharacterized protein</fullName>
    </submittedName>
</protein>
<organism evidence="2 3">
    <name type="scientific">Nitrospira defluvii</name>
    <dbReference type="NCBI Taxonomy" id="330214"/>
    <lineage>
        <taxon>Bacteria</taxon>
        <taxon>Pseudomonadati</taxon>
        <taxon>Nitrospirota</taxon>
        <taxon>Nitrospiria</taxon>
        <taxon>Nitrospirales</taxon>
        <taxon>Nitrospiraceae</taxon>
        <taxon>Nitrospira</taxon>
    </lineage>
</organism>
<evidence type="ECO:0000313" key="3">
    <source>
        <dbReference type="Proteomes" id="UP000675880"/>
    </source>
</evidence>
<feature type="region of interest" description="Disordered" evidence="1">
    <location>
        <begin position="1"/>
        <end position="20"/>
    </location>
</feature>
<keyword evidence="3" id="KW-1185">Reference proteome</keyword>
<evidence type="ECO:0000313" key="2">
    <source>
        <dbReference type="EMBL" id="CAE6726328.1"/>
    </source>
</evidence>
<sequence>MRASNEGSLRPRVARPKGDQRAALSAIFPSLNQEGGLAGPRLRASNESLSSFHFPERMRSGSPSLRAWDEHRLRVRVL</sequence>
<name>A0ABN7L1M3_9BACT</name>
<evidence type="ECO:0000256" key="1">
    <source>
        <dbReference type="SAM" id="MobiDB-lite"/>
    </source>
</evidence>
<proteinExistence type="predicted"/>
<gene>
    <name evidence="2" type="ORF">NSPZN2_100118</name>
</gene>
<dbReference type="EMBL" id="CAJNBJ010000002">
    <property type="protein sequence ID" value="CAE6726328.1"/>
    <property type="molecule type" value="Genomic_DNA"/>
</dbReference>
<dbReference type="Proteomes" id="UP000675880">
    <property type="component" value="Unassembled WGS sequence"/>
</dbReference>
<accession>A0ABN7L1M3</accession>
<reference evidence="2 3" key="1">
    <citation type="submission" date="2021-02" db="EMBL/GenBank/DDBJ databases">
        <authorList>
            <person name="Han P."/>
        </authorList>
    </citation>
    <scope>NUCLEOTIDE SEQUENCE [LARGE SCALE GENOMIC DNA]</scope>
    <source>
        <strain evidence="2">Candidatus Nitrospira sp. ZN2</strain>
    </source>
</reference>